<protein>
    <submittedName>
        <fullName evidence="1">Uncharacterized protein</fullName>
    </submittedName>
</protein>
<sequence>MTGSVRWRRSGSTRIAPVVNVTRSGSRPFFLNRGKPILLPSRLPDREFCQFQYASTAPSIPSA</sequence>
<reference evidence="2" key="1">
    <citation type="submission" date="2015-03" db="EMBL/GenBank/DDBJ databases">
        <authorList>
            <consortium name="Pathogen Informatics"/>
        </authorList>
    </citation>
    <scope>NUCLEOTIDE SEQUENCE [LARGE SCALE GENOMIC DNA]</scope>
    <source>
        <strain evidence="2">N09902308</strain>
    </source>
</reference>
<comment type="caution">
    <text evidence="1">The sequence shown here is derived from an EMBL/GenBank/DDBJ whole genome shotgun (WGS) entry which is preliminary data.</text>
</comment>
<proteinExistence type="predicted"/>
<evidence type="ECO:0000313" key="1">
    <source>
        <dbReference type="EMBL" id="CPB14198.1"/>
    </source>
</evidence>
<accession>A0A916LGK2</accession>
<evidence type="ECO:0000313" key="2">
    <source>
        <dbReference type="Proteomes" id="UP000039021"/>
    </source>
</evidence>
<gene>
    <name evidence="1" type="ORF">ERS007739_05081</name>
</gene>
<dbReference type="AlphaFoldDB" id="A0A916LGK2"/>
<organism evidence="1 2">
    <name type="scientific">Mycobacterium tuberculosis</name>
    <dbReference type="NCBI Taxonomy" id="1773"/>
    <lineage>
        <taxon>Bacteria</taxon>
        <taxon>Bacillati</taxon>
        <taxon>Actinomycetota</taxon>
        <taxon>Actinomycetes</taxon>
        <taxon>Mycobacteriales</taxon>
        <taxon>Mycobacteriaceae</taxon>
        <taxon>Mycobacterium</taxon>
        <taxon>Mycobacterium tuberculosis complex</taxon>
    </lineage>
</organism>
<dbReference type="Proteomes" id="UP000039021">
    <property type="component" value="Unassembled WGS sequence"/>
</dbReference>
<dbReference type="EMBL" id="CSBK01003682">
    <property type="protein sequence ID" value="CPB14198.1"/>
    <property type="molecule type" value="Genomic_DNA"/>
</dbReference>
<name>A0A916LGK2_MYCTX</name>